<evidence type="ECO:0000256" key="2">
    <source>
        <dbReference type="ARBA" id="ARBA00022527"/>
    </source>
</evidence>
<organism evidence="10 11">
    <name type="scientific">Chrysochromulina tobinii</name>
    <dbReference type="NCBI Taxonomy" id="1460289"/>
    <lineage>
        <taxon>Eukaryota</taxon>
        <taxon>Haptista</taxon>
        <taxon>Haptophyta</taxon>
        <taxon>Prymnesiophyceae</taxon>
        <taxon>Prymnesiales</taxon>
        <taxon>Chrysochromulinaceae</taxon>
        <taxon>Chrysochromulina</taxon>
    </lineage>
</organism>
<accession>A0A0M0JZ20</accession>
<evidence type="ECO:0000256" key="4">
    <source>
        <dbReference type="ARBA" id="ARBA00022741"/>
    </source>
</evidence>
<evidence type="ECO:0000313" key="11">
    <source>
        <dbReference type="Proteomes" id="UP000037460"/>
    </source>
</evidence>
<dbReference type="GO" id="GO:0005524">
    <property type="term" value="F:ATP binding"/>
    <property type="evidence" value="ECO:0007669"/>
    <property type="project" value="UniProtKB-KW"/>
</dbReference>
<keyword evidence="5 10" id="KW-0418">Kinase</keyword>
<name>A0A0M0JZ20_9EUKA</name>
<dbReference type="Gene3D" id="1.10.510.10">
    <property type="entry name" value="Transferase(Phosphotransferase) domain 1"/>
    <property type="match status" value="1"/>
</dbReference>
<proteinExistence type="predicted"/>
<evidence type="ECO:0000256" key="7">
    <source>
        <dbReference type="ARBA" id="ARBA00047899"/>
    </source>
</evidence>
<dbReference type="PANTHER" id="PTHR22967">
    <property type="entry name" value="SERINE/THREONINE PROTEIN KINASE"/>
    <property type="match status" value="1"/>
</dbReference>
<dbReference type="Proteomes" id="UP000037460">
    <property type="component" value="Unassembled WGS sequence"/>
</dbReference>
<evidence type="ECO:0000259" key="9">
    <source>
        <dbReference type="PROSITE" id="PS50011"/>
    </source>
</evidence>
<comment type="catalytic activity">
    <reaction evidence="7">
        <text>L-threonyl-[protein] + ATP = O-phospho-L-threonyl-[protein] + ADP + H(+)</text>
        <dbReference type="Rhea" id="RHEA:46608"/>
        <dbReference type="Rhea" id="RHEA-COMP:11060"/>
        <dbReference type="Rhea" id="RHEA-COMP:11605"/>
        <dbReference type="ChEBI" id="CHEBI:15378"/>
        <dbReference type="ChEBI" id="CHEBI:30013"/>
        <dbReference type="ChEBI" id="CHEBI:30616"/>
        <dbReference type="ChEBI" id="CHEBI:61977"/>
        <dbReference type="ChEBI" id="CHEBI:456216"/>
        <dbReference type="EC" id="2.7.11.1"/>
    </reaction>
</comment>
<protein>
    <recommendedName>
        <fullName evidence="1">non-specific serine/threonine protein kinase</fullName>
        <ecNumber evidence="1">2.7.11.1</ecNumber>
    </recommendedName>
</protein>
<evidence type="ECO:0000256" key="5">
    <source>
        <dbReference type="ARBA" id="ARBA00022777"/>
    </source>
</evidence>
<dbReference type="EC" id="2.7.11.1" evidence="1"/>
<dbReference type="InterPro" id="IPR011009">
    <property type="entry name" value="Kinase-like_dom_sf"/>
</dbReference>
<evidence type="ECO:0000256" key="1">
    <source>
        <dbReference type="ARBA" id="ARBA00012513"/>
    </source>
</evidence>
<dbReference type="PANTHER" id="PTHR22967:SF57">
    <property type="entry name" value="AUXILIN, ISOFORM A-RELATED"/>
    <property type="match status" value="1"/>
</dbReference>
<evidence type="ECO:0000313" key="10">
    <source>
        <dbReference type="EMBL" id="KOO31378.1"/>
    </source>
</evidence>
<dbReference type="EMBL" id="JWZX01002027">
    <property type="protein sequence ID" value="KOO31378.1"/>
    <property type="molecule type" value="Genomic_DNA"/>
</dbReference>
<keyword evidence="4" id="KW-0547">Nucleotide-binding</keyword>
<dbReference type="SUPFAM" id="SSF56112">
    <property type="entry name" value="Protein kinase-like (PK-like)"/>
    <property type="match status" value="1"/>
</dbReference>
<dbReference type="PROSITE" id="PS50011">
    <property type="entry name" value="PROTEIN_KINASE_DOM"/>
    <property type="match status" value="1"/>
</dbReference>
<keyword evidence="2" id="KW-0723">Serine/threonine-protein kinase</keyword>
<keyword evidence="11" id="KW-1185">Reference proteome</keyword>
<dbReference type="GO" id="GO:0004674">
    <property type="term" value="F:protein serine/threonine kinase activity"/>
    <property type="evidence" value="ECO:0007669"/>
    <property type="project" value="UniProtKB-KW"/>
</dbReference>
<dbReference type="Pfam" id="PF00069">
    <property type="entry name" value="Pkinase"/>
    <property type="match status" value="1"/>
</dbReference>
<dbReference type="AlphaFoldDB" id="A0A0M0JZ20"/>
<evidence type="ECO:0000256" key="8">
    <source>
        <dbReference type="ARBA" id="ARBA00048679"/>
    </source>
</evidence>
<comment type="catalytic activity">
    <reaction evidence="8">
        <text>L-seryl-[protein] + ATP = O-phospho-L-seryl-[protein] + ADP + H(+)</text>
        <dbReference type="Rhea" id="RHEA:17989"/>
        <dbReference type="Rhea" id="RHEA-COMP:9863"/>
        <dbReference type="Rhea" id="RHEA-COMP:11604"/>
        <dbReference type="ChEBI" id="CHEBI:15378"/>
        <dbReference type="ChEBI" id="CHEBI:29999"/>
        <dbReference type="ChEBI" id="CHEBI:30616"/>
        <dbReference type="ChEBI" id="CHEBI:83421"/>
        <dbReference type="ChEBI" id="CHEBI:456216"/>
        <dbReference type="EC" id="2.7.11.1"/>
    </reaction>
</comment>
<gene>
    <name evidence="10" type="ORF">Ctob_012184</name>
</gene>
<dbReference type="GO" id="GO:0005737">
    <property type="term" value="C:cytoplasm"/>
    <property type="evidence" value="ECO:0007669"/>
    <property type="project" value="TreeGrafter"/>
</dbReference>
<reference evidence="11" key="1">
    <citation type="journal article" date="2015" name="PLoS Genet.">
        <title>Genome Sequence and Transcriptome Analyses of Chrysochromulina tobin: Metabolic Tools for Enhanced Algal Fitness in the Prominent Order Prymnesiales (Haptophyceae).</title>
        <authorList>
            <person name="Hovde B.T."/>
            <person name="Deodato C.R."/>
            <person name="Hunsperger H.M."/>
            <person name="Ryken S.A."/>
            <person name="Yost W."/>
            <person name="Jha R.K."/>
            <person name="Patterson J."/>
            <person name="Monnat R.J. Jr."/>
            <person name="Barlow S.B."/>
            <person name="Starkenburg S.R."/>
            <person name="Cattolico R.A."/>
        </authorList>
    </citation>
    <scope>NUCLEOTIDE SEQUENCE</scope>
    <source>
        <strain evidence="11">CCMP291</strain>
    </source>
</reference>
<evidence type="ECO:0000256" key="3">
    <source>
        <dbReference type="ARBA" id="ARBA00022679"/>
    </source>
</evidence>
<keyword evidence="3" id="KW-0808">Transferase</keyword>
<feature type="domain" description="Protein kinase" evidence="9">
    <location>
        <begin position="1"/>
        <end position="129"/>
    </location>
</feature>
<dbReference type="OrthoDB" id="2018507at2759"/>
<keyword evidence="6" id="KW-0067">ATP-binding</keyword>
<sequence length="129" mass="14468">MYGTMNRPSPTVRNATEYWMLLEMCPNGSLIDLLYQKGKSGAFDKREPLPILRVLAIFEEAVASIAHMHALSPPVTHRDLKLENVLGTADGRYVLCDFGSAVTTKLSATRTRKEAAIEEERIHKYSTLM</sequence>
<comment type="caution">
    <text evidence="10">The sequence shown here is derived from an EMBL/GenBank/DDBJ whole genome shotgun (WGS) entry which is preliminary data.</text>
</comment>
<evidence type="ECO:0000256" key="6">
    <source>
        <dbReference type="ARBA" id="ARBA00022840"/>
    </source>
</evidence>
<dbReference type="InterPro" id="IPR000719">
    <property type="entry name" value="Prot_kinase_dom"/>
</dbReference>